<comment type="caution">
    <text evidence="1">The sequence shown here is derived from an EMBL/GenBank/DDBJ whole genome shotgun (WGS) entry which is preliminary data.</text>
</comment>
<evidence type="ECO:0000313" key="1">
    <source>
        <dbReference type="EMBL" id="KAI4385132.1"/>
    </source>
</evidence>
<name>A0ACB9SAC3_9MYRT</name>
<keyword evidence="2" id="KW-1185">Reference proteome</keyword>
<accession>A0ACB9SAC3</accession>
<gene>
    <name evidence="1" type="ORF">MLD38_003191</name>
</gene>
<protein>
    <submittedName>
        <fullName evidence="1">Uncharacterized protein</fullName>
    </submittedName>
</protein>
<dbReference type="EMBL" id="CM042881">
    <property type="protein sequence ID" value="KAI4385132.1"/>
    <property type="molecule type" value="Genomic_DNA"/>
</dbReference>
<sequence length="133" mass="15014">MPLVVKIVLFLGTITCISASVDVSIRQRYCNSQSIDQNSDADTAITEVLHDVIDRTSSSPRYDVVSKKEHGSATFWAEGICGYGMTSNDCYICKTMAWFYLDEDCRLKAGGRITLAACKLRYETYRFDLDGRW</sequence>
<organism evidence="1 2">
    <name type="scientific">Melastoma candidum</name>
    <dbReference type="NCBI Taxonomy" id="119954"/>
    <lineage>
        <taxon>Eukaryota</taxon>
        <taxon>Viridiplantae</taxon>
        <taxon>Streptophyta</taxon>
        <taxon>Embryophyta</taxon>
        <taxon>Tracheophyta</taxon>
        <taxon>Spermatophyta</taxon>
        <taxon>Magnoliopsida</taxon>
        <taxon>eudicotyledons</taxon>
        <taxon>Gunneridae</taxon>
        <taxon>Pentapetalae</taxon>
        <taxon>rosids</taxon>
        <taxon>malvids</taxon>
        <taxon>Myrtales</taxon>
        <taxon>Melastomataceae</taxon>
        <taxon>Melastomatoideae</taxon>
        <taxon>Melastomateae</taxon>
        <taxon>Melastoma</taxon>
    </lineage>
</organism>
<evidence type="ECO:0000313" key="2">
    <source>
        <dbReference type="Proteomes" id="UP001057402"/>
    </source>
</evidence>
<dbReference type="Proteomes" id="UP001057402">
    <property type="component" value="Chromosome 2"/>
</dbReference>
<proteinExistence type="predicted"/>
<reference evidence="2" key="1">
    <citation type="journal article" date="2023" name="Front. Plant Sci.">
        <title>Chromosomal-level genome assembly of Melastoma candidum provides insights into trichome evolution.</title>
        <authorList>
            <person name="Zhong Y."/>
            <person name="Wu W."/>
            <person name="Sun C."/>
            <person name="Zou P."/>
            <person name="Liu Y."/>
            <person name="Dai S."/>
            <person name="Zhou R."/>
        </authorList>
    </citation>
    <scope>NUCLEOTIDE SEQUENCE [LARGE SCALE GENOMIC DNA]</scope>
</reference>